<reference evidence="1" key="1">
    <citation type="submission" date="2022-03" db="EMBL/GenBank/DDBJ databases">
        <title>Streptomyces 7R015 and 7R016 isolated from Barleria lupulina in Thailand.</title>
        <authorList>
            <person name="Kanchanasin P."/>
            <person name="Phongsopitanun W."/>
            <person name="Tanasupawat S."/>
        </authorList>
    </citation>
    <scope>NUCLEOTIDE SEQUENCE</scope>
    <source>
        <strain evidence="1">7R015</strain>
    </source>
</reference>
<evidence type="ECO:0000313" key="1">
    <source>
        <dbReference type="EMBL" id="MCI3275414.1"/>
    </source>
</evidence>
<organism evidence="1 2">
    <name type="scientific">Streptomyces cylindrosporus</name>
    <dbReference type="NCBI Taxonomy" id="2927583"/>
    <lineage>
        <taxon>Bacteria</taxon>
        <taxon>Bacillati</taxon>
        <taxon>Actinomycetota</taxon>
        <taxon>Actinomycetes</taxon>
        <taxon>Kitasatosporales</taxon>
        <taxon>Streptomycetaceae</taxon>
        <taxon>Streptomyces</taxon>
    </lineage>
</organism>
<accession>A0ABS9YEL7</accession>
<keyword evidence="2" id="KW-1185">Reference proteome</keyword>
<evidence type="ECO:0000313" key="2">
    <source>
        <dbReference type="Proteomes" id="UP001165269"/>
    </source>
</evidence>
<name>A0ABS9YEL7_9ACTN</name>
<sequence>MTLVRRSLPAQTHPLFRAVFDDWYARAGALSALPDAPVVPDEPRRRRLVIRGGRPARRIRTAEVLRTPGACPE</sequence>
<comment type="caution">
    <text evidence="1">The sequence shown here is derived from an EMBL/GenBank/DDBJ whole genome shotgun (WGS) entry which is preliminary data.</text>
</comment>
<dbReference type="EMBL" id="JALDAY010000009">
    <property type="protein sequence ID" value="MCI3275414.1"/>
    <property type="molecule type" value="Genomic_DNA"/>
</dbReference>
<protein>
    <submittedName>
        <fullName evidence="1">Uncharacterized protein</fullName>
    </submittedName>
</protein>
<proteinExistence type="predicted"/>
<gene>
    <name evidence="1" type="ORF">MQP27_30450</name>
</gene>
<dbReference type="RefSeq" id="WP_242769172.1">
    <property type="nucleotide sequence ID" value="NZ_JALDAY010000009.1"/>
</dbReference>
<dbReference type="Proteomes" id="UP001165269">
    <property type="component" value="Unassembled WGS sequence"/>
</dbReference>